<feature type="domain" description="HTH cro/C1-type" evidence="1">
    <location>
        <begin position="81"/>
        <end position="136"/>
    </location>
</feature>
<dbReference type="Pfam" id="PF01381">
    <property type="entry name" value="HTH_3"/>
    <property type="match status" value="1"/>
</dbReference>
<dbReference type="InterPro" id="IPR001387">
    <property type="entry name" value="Cro/C1-type_HTH"/>
</dbReference>
<dbReference type="GO" id="GO:0003677">
    <property type="term" value="F:DNA binding"/>
    <property type="evidence" value="ECO:0007669"/>
    <property type="project" value="InterPro"/>
</dbReference>
<dbReference type="PROSITE" id="PS50943">
    <property type="entry name" value="HTH_CROC1"/>
    <property type="match status" value="1"/>
</dbReference>
<protein>
    <submittedName>
        <fullName evidence="2">Helix-turn-helix transcriptional regulator</fullName>
    </submittedName>
</protein>
<comment type="caution">
    <text evidence="2">The sequence shown here is derived from an EMBL/GenBank/DDBJ whole genome shotgun (WGS) entry which is preliminary data.</text>
</comment>
<dbReference type="InterPro" id="IPR010982">
    <property type="entry name" value="Lambda_DNA-bd_dom_sf"/>
</dbReference>
<name>A0AAI9DF75_PROST</name>
<sequence>MDFESILFKSNQLTSQITGVYELSLSGFSSSDLTEMVGVALNLCSSLNNEIQGTIATAENTQPQSKVTMDERHQKSFAARLRLALAHSGMTQTDLAKQIGVSQGTISSYITGKIKEAGIARARLMAQALRVSALWLIYGEGEMLLAPNFPTPNAEV</sequence>
<dbReference type="AlphaFoldDB" id="A0AAI9DF75"/>
<dbReference type="SUPFAM" id="SSF47413">
    <property type="entry name" value="lambda repressor-like DNA-binding domains"/>
    <property type="match status" value="1"/>
</dbReference>
<dbReference type="CDD" id="cd00093">
    <property type="entry name" value="HTH_XRE"/>
    <property type="match status" value="1"/>
</dbReference>
<proteinExistence type="predicted"/>
<gene>
    <name evidence="2" type="ORF">RG298_004094</name>
</gene>
<accession>A0AAI9DF75</accession>
<organism evidence="2">
    <name type="scientific">Providencia stuartii</name>
    <dbReference type="NCBI Taxonomy" id="588"/>
    <lineage>
        <taxon>Bacteria</taxon>
        <taxon>Pseudomonadati</taxon>
        <taxon>Pseudomonadota</taxon>
        <taxon>Gammaproteobacteria</taxon>
        <taxon>Enterobacterales</taxon>
        <taxon>Morganellaceae</taxon>
        <taxon>Providencia</taxon>
    </lineage>
</organism>
<evidence type="ECO:0000259" key="1">
    <source>
        <dbReference type="PROSITE" id="PS50943"/>
    </source>
</evidence>
<dbReference type="EMBL" id="ABMABF030000019">
    <property type="protein sequence ID" value="EMJ5136299.1"/>
    <property type="molecule type" value="Genomic_DNA"/>
</dbReference>
<evidence type="ECO:0000313" key="2">
    <source>
        <dbReference type="EMBL" id="EMJ5136299.1"/>
    </source>
</evidence>
<reference evidence="2" key="1">
    <citation type="submission" date="2024-02" db="EMBL/GenBank/DDBJ databases">
        <authorList>
            <consortium name="Clinical and Environmental Microbiology Branch: Whole genome sequencing antimicrobial resistance pathogens in the healthcare setting"/>
        </authorList>
    </citation>
    <scope>NUCLEOTIDE SEQUENCE</scope>
    <source>
        <strain evidence="2">2021GO-0154</strain>
    </source>
</reference>
<dbReference type="SMART" id="SM00530">
    <property type="entry name" value="HTH_XRE"/>
    <property type="match status" value="1"/>
</dbReference>
<dbReference type="Gene3D" id="1.10.260.40">
    <property type="entry name" value="lambda repressor-like DNA-binding domains"/>
    <property type="match status" value="1"/>
</dbReference>